<reference evidence="2 3" key="1">
    <citation type="submission" date="2023-07" db="EMBL/GenBank/DDBJ databases">
        <title>Sorghum-associated microbial communities from plants grown in Nebraska, USA.</title>
        <authorList>
            <person name="Schachtman D."/>
        </authorList>
    </citation>
    <scope>NUCLEOTIDE SEQUENCE [LARGE SCALE GENOMIC DNA]</scope>
    <source>
        <strain evidence="2 3">BE211</strain>
    </source>
</reference>
<evidence type="ECO:0000313" key="3">
    <source>
        <dbReference type="Proteomes" id="UP001258181"/>
    </source>
</evidence>
<keyword evidence="3" id="KW-1185">Reference proteome</keyword>
<protein>
    <submittedName>
        <fullName evidence="2">Uncharacterized protein</fullName>
    </submittedName>
</protein>
<name>A0ABU1TX41_9BACL</name>
<dbReference type="RefSeq" id="WP_310256522.1">
    <property type="nucleotide sequence ID" value="NZ_JAVDWA010000001.1"/>
</dbReference>
<dbReference type="EMBL" id="JAVDWA010000001">
    <property type="protein sequence ID" value="MDR7071768.1"/>
    <property type="molecule type" value="Genomic_DNA"/>
</dbReference>
<feature type="region of interest" description="Disordered" evidence="1">
    <location>
        <begin position="31"/>
        <end position="55"/>
    </location>
</feature>
<dbReference type="Proteomes" id="UP001258181">
    <property type="component" value="Unassembled WGS sequence"/>
</dbReference>
<gene>
    <name evidence="2" type="ORF">J2X07_000743</name>
</gene>
<proteinExistence type="predicted"/>
<comment type="caution">
    <text evidence="2">The sequence shown here is derived from an EMBL/GenBank/DDBJ whole genome shotgun (WGS) entry which is preliminary data.</text>
</comment>
<sequence length="55" mass="6624">MAFKILALLISFATLCVRIYEEMRRRAKIQAQKEELERKKKKRKKVTKKKEKDTA</sequence>
<organism evidence="2 3">
    <name type="scientific">Fictibacillus barbaricus</name>
    <dbReference type="NCBI Taxonomy" id="182136"/>
    <lineage>
        <taxon>Bacteria</taxon>
        <taxon>Bacillati</taxon>
        <taxon>Bacillota</taxon>
        <taxon>Bacilli</taxon>
        <taxon>Bacillales</taxon>
        <taxon>Fictibacillaceae</taxon>
        <taxon>Fictibacillus</taxon>
    </lineage>
</organism>
<accession>A0ABU1TX41</accession>
<evidence type="ECO:0000313" key="2">
    <source>
        <dbReference type="EMBL" id="MDR7071768.1"/>
    </source>
</evidence>
<feature type="compositionally biased region" description="Basic residues" evidence="1">
    <location>
        <begin position="39"/>
        <end position="49"/>
    </location>
</feature>
<evidence type="ECO:0000256" key="1">
    <source>
        <dbReference type="SAM" id="MobiDB-lite"/>
    </source>
</evidence>